<accession>A0ABS1I2A9</accession>
<dbReference type="Gene3D" id="3.40.50.300">
    <property type="entry name" value="P-loop containing nucleotide triphosphate hydrolases"/>
    <property type="match status" value="1"/>
</dbReference>
<keyword evidence="5" id="KW-0029">Amino-acid transport</keyword>
<dbReference type="InterPro" id="IPR003439">
    <property type="entry name" value="ABC_transporter-like_ATP-bd"/>
</dbReference>
<organism evidence="7 8">
    <name type="scientific">Azospirillum aestuarii</name>
    <dbReference type="NCBI Taxonomy" id="2802052"/>
    <lineage>
        <taxon>Bacteria</taxon>
        <taxon>Pseudomonadati</taxon>
        <taxon>Pseudomonadota</taxon>
        <taxon>Alphaproteobacteria</taxon>
        <taxon>Rhodospirillales</taxon>
        <taxon>Azospirillaceae</taxon>
        <taxon>Azospirillum</taxon>
    </lineage>
</organism>
<evidence type="ECO:0000256" key="3">
    <source>
        <dbReference type="ARBA" id="ARBA00022741"/>
    </source>
</evidence>
<evidence type="ECO:0000313" key="7">
    <source>
        <dbReference type="EMBL" id="MBK4721110.1"/>
    </source>
</evidence>
<protein>
    <submittedName>
        <fullName evidence="7">ABC transporter ATP-binding protein</fullName>
    </submittedName>
</protein>
<keyword evidence="2" id="KW-0813">Transport</keyword>
<dbReference type="PROSITE" id="PS00211">
    <property type="entry name" value="ABC_TRANSPORTER_1"/>
    <property type="match status" value="1"/>
</dbReference>
<comment type="caution">
    <text evidence="7">The sequence shown here is derived from an EMBL/GenBank/DDBJ whole genome shotgun (WGS) entry which is preliminary data.</text>
</comment>
<dbReference type="SMART" id="SM00382">
    <property type="entry name" value="AAA"/>
    <property type="match status" value="1"/>
</dbReference>
<dbReference type="CDD" id="cd03224">
    <property type="entry name" value="ABC_TM1139_LivF_branched"/>
    <property type="match status" value="1"/>
</dbReference>
<keyword evidence="8" id="KW-1185">Reference proteome</keyword>
<dbReference type="SUPFAM" id="SSF52540">
    <property type="entry name" value="P-loop containing nucleoside triphosphate hydrolases"/>
    <property type="match status" value="1"/>
</dbReference>
<evidence type="ECO:0000313" key="8">
    <source>
        <dbReference type="Proteomes" id="UP000654452"/>
    </source>
</evidence>
<dbReference type="PANTHER" id="PTHR43820:SF4">
    <property type="entry name" value="HIGH-AFFINITY BRANCHED-CHAIN AMINO ACID TRANSPORT ATP-BINDING PROTEIN LIVF"/>
    <property type="match status" value="1"/>
</dbReference>
<evidence type="ECO:0000259" key="6">
    <source>
        <dbReference type="PROSITE" id="PS50893"/>
    </source>
</evidence>
<dbReference type="PANTHER" id="PTHR43820">
    <property type="entry name" value="HIGH-AFFINITY BRANCHED-CHAIN AMINO ACID TRANSPORT ATP-BINDING PROTEIN LIVF"/>
    <property type="match status" value="1"/>
</dbReference>
<dbReference type="Pfam" id="PF00005">
    <property type="entry name" value="ABC_tran"/>
    <property type="match status" value="1"/>
</dbReference>
<dbReference type="RefSeq" id="WP_200486046.1">
    <property type="nucleotide sequence ID" value="NZ_JAEPIV010000012.1"/>
</dbReference>
<feature type="domain" description="ABC transporter" evidence="6">
    <location>
        <begin position="14"/>
        <end position="244"/>
    </location>
</feature>
<gene>
    <name evidence="7" type="ORF">JJL56_19785</name>
</gene>
<dbReference type="InterPro" id="IPR027417">
    <property type="entry name" value="P-loop_NTPase"/>
</dbReference>
<dbReference type="PROSITE" id="PS50893">
    <property type="entry name" value="ABC_TRANSPORTER_2"/>
    <property type="match status" value="1"/>
</dbReference>
<dbReference type="InterPro" id="IPR017871">
    <property type="entry name" value="ABC_transporter-like_CS"/>
</dbReference>
<comment type="similarity">
    <text evidence="1">Belongs to the ABC transporter superfamily.</text>
</comment>
<keyword evidence="4 7" id="KW-0067">ATP-binding</keyword>
<evidence type="ECO:0000256" key="5">
    <source>
        <dbReference type="ARBA" id="ARBA00022970"/>
    </source>
</evidence>
<dbReference type="EMBL" id="JAEPIV010000012">
    <property type="protein sequence ID" value="MBK4721110.1"/>
    <property type="molecule type" value="Genomic_DNA"/>
</dbReference>
<name>A0ABS1I2A9_9PROT</name>
<sequence length="244" mass="26343">MPLDGAQTTTRRILEVRDLTVRMGPQEILRGVSLDVAEGAIVAVLGANGVGKTTLMRALSGIYRTSGGATVFDGEDMTDSPSHEVVRRGLAQAPEGRQIFGTMTVRENLLLGGRTLRHDRAARMERMLELFPRLRERLTQKAGSLSGGEQQMLCIARALMSKPRLLLLDEPSLGLAPMVVKQIFDLLVQIRSEGTSILLVEQNARAALRVADHAYVMEAGRVTLSGSAADLAADPRVRAAYLGG</sequence>
<evidence type="ECO:0000256" key="1">
    <source>
        <dbReference type="ARBA" id="ARBA00005417"/>
    </source>
</evidence>
<dbReference type="GO" id="GO:0005524">
    <property type="term" value="F:ATP binding"/>
    <property type="evidence" value="ECO:0007669"/>
    <property type="project" value="UniProtKB-KW"/>
</dbReference>
<proteinExistence type="inferred from homology"/>
<reference evidence="7 8" key="1">
    <citation type="submission" date="2021-01" db="EMBL/GenBank/DDBJ databases">
        <title>Azospirillum sp. YIM DDC1 draft genome.</title>
        <authorList>
            <person name="Wang Y.-X."/>
        </authorList>
    </citation>
    <scope>NUCLEOTIDE SEQUENCE [LARGE SCALE GENOMIC DNA]</scope>
    <source>
        <strain evidence="7 8">YIM DDC1</strain>
    </source>
</reference>
<keyword evidence="3" id="KW-0547">Nucleotide-binding</keyword>
<evidence type="ECO:0000256" key="4">
    <source>
        <dbReference type="ARBA" id="ARBA00022840"/>
    </source>
</evidence>
<dbReference type="InterPro" id="IPR003593">
    <property type="entry name" value="AAA+_ATPase"/>
</dbReference>
<evidence type="ECO:0000256" key="2">
    <source>
        <dbReference type="ARBA" id="ARBA00022448"/>
    </source>
</evidence>
<dbReference type="Proteomes" id="UP000654452">
    <property type="component" value="Unassembled WGS sequence"/>
</dbReference>
<dbReference type="InterPro" id="IPR052156">
    <property type="entry name" value="BCAA_Transport_ATP-bd_LivF"/>
</dbReference>